<name>A0A3D8PIZ0_9BACI</name>
<dbReference type="SUPFAM" id="SSF55729">
    <property type="entry name" value="Acyl-CoA N-acyltransferases (Nat)"/>
    <property type="match status" value="1"/>
</dbReference>
<dbReference type="RefSeq" id="WP_115774966.1">
    <property type="nucleotide sequence ID" value="NZ_PIOC01000033.1"/>
</dbReference>
<comment type="caution">
    <text evidence="2">The sequence shown here is derived from an EMBL/GenBank/DDBJ whole genome shotgun (WGS) entry which is preliminary data.</text>
</comment>
<dbReference type="GO" id="GO:0005737">
    <property type="term" value="C:cytoplasm"/>
    <property type="evidence" value="ECO:0007669"/>
    <property type="project" value="TreeGrafter"/>
</dbReference>
<dbReference type="AlphaFoldDB" id="A0A3D8PIZ0"/>
<reference evidence="3" key="1">
    <citation type="submission" date="2017-11" db="EMBL/GenBank/DDBJ databases">
        <authorList>
            <person name="Zhu W."/>
        </authorList>
    </citation>
    <scope>NUCLEOTIDE SEQUENCE [LARGE SCALE GENOMIC DNA]</scope>
    <source>
        <strain evidence="3">CAU 1183</strain>
    </source>
</reference>
<dbReference type="InterPro" id="IPR051908">
    <property type="entry name" value="Ribosomal_N-acetyltransferase"/>
</dbReference>
<dbReference type="GO" id="GO:1990189">
    <property type="term" value="F:protein N-terminal-serine acetyltransferase activity"/>
    <property type="evidence" value="ECO:0007669"/>
    <property type="project" value="TreeGrafter"/>
</dbReference>
<dbReference type="PANTHER" id="PTHR43441:SF12">
    <property type="entry name" value="RIBOSOMAL N-ACETYLTRANSFERASE YDAF-RELATED"/>
    <property type="match status" value="1"/>
</dbReference>
<keyword evidence="2" id="KW-0808">Transferase</keyword>
<protein>
    <submittedName>
        <fullName evidence="2">RimJ/RimL family protein N-acetyltransferase</fullName>
    </submittedName>
</protein>
<keyword evidence="3" id="KW-1185">Reference proteome</keyword>
<dbReference type="Gene3D" id="3.40.630.30">
    <property type="match status" value="1"/>
</dbReference>
<dbReference type="PROSITE" id="PS51186">
    <property type="entry name" value="GNAT"/>
    <property type="match status" value="1"/>
</dbReference>
<feature type="domain" description="N-acetyltransferase" evidence="1">
    <location>
        <begin position="15"/>
        <end position="176"/>
    </location>
</feature>
<sequence>MFRYEIDEDIVLQQLEILDAQVLFQLIDRSREYLRAWLPWVDGNETVDDSQAFIEHTTQALEAKKGLTTGIYFQGKLVGMAGFNSLDSQNKIGHIGYWLAEDYQGKGIMSRVARALTEYAFHELDLNRVEIRAAYENVKSRAIPNRLGFIEEGKIRQAEWLYDHYVDHVVYGMLASDWENTW</sequence>
<dbReference type="EMBL" id="PIOC01000033">
    <property type="protein sequence ID" value="RDW15209.1"/>
    <property type="molecule type" value="Genomic_DNA"/>
</dbReference>
<dbReference type="Proteomes" id="UP000257143">
    <property type="component" value="Unassembled WGS sequence"/>
</dbReference>
<evidence type="ECO:0000313" key="2">
    <source>
        <dbReference type="EMBL" id="RDW15209.1"/>
    </source>
</evidence>
<dbReference type="PANTHER" id="PTHR43441">
    <property type="entry name" value="RIBOSOMAL-PROTEIN-SERINE ACETYLTRANSFERASE"/>
    <property type="match status" value="1"/>
</dbReference>
<dbReference type="OrthoDB" id="9799321at2"/>
<evidence type="ECO:0000313" key="3">
    <source>
        <dbReference type="Proteomes" id="UP000257143"/>
    </source>
</evidence>
<dbReference type="Pfam" id="PF13302">
    <property type="entry name" value="Acetyltransf_3"/>
    <property type="match status" value="1"/>
</dbReference>
<proteinExistence type="predicted"/>
<gene>
    <name evidence="2" type="ORF">CWR48_19465</name>
</gene>
<dbReference type="InterPro" id="IPR016181">
    <property type="entry name" value="Acyl_CoA_acyltransferase"/>
</dbReference>
<dbReference type="GO" id="GO:0008999">
    <property type="term" value="F:protein-N-terminal-alanine acetyltransferase activity"/>
    <property type="evidence" value="ECO:0007669"/>
    <property type="project" value="TreeGrafter"/>
</dbReference>
<evidence type="ECO:0000259" key="1">
    <source>
        <dbReference type="PROSITE" id="PS51186"/>
    </source>
</evidence>
<dbReference type="CDD" id="cd04301">
    <property type="entry name" value="NAT_SF"/>
    <property type="match status" value="1"/>
</dbReference>
<dbReference type="InterPro" id="IPR000182">
    <property type="entry name" value="GNAT_dom"/>
</dbReference>
<accession>A0A3D8PIZ0</accession>
<organism evidence="2 3">
    <name type="scientific">Oceanobacillus arenosus</name>
    <dbReference type="NCBI Taxonomy" id="1229153"/>
    <lineage>
        <taxon>Bacteria</taxon>
        <taxon>Bacillati</taxon>
        <taxon>Bacillota</taxon>
        <taxon>Bacilli</taxon>
        <taxon>Bacillales</taxon>
        <taxon>Bacillaceae</taxon>
        <taxon>Oceanobacillus</taxon>
    </lineage>
</organism>